<evidence type="ECO:0000256" key="3">
    <source>
        <dbReference type="ARBA" id="ARBA00023098"/>
    </source>
</evidence>
<feature type="non-terminal residue" evidence="7">
    <location>
        <position position="287"/>
    </location>
</feature>
<comment type="similarity">
    <text evidence="1 5">Belongs to the patatin family.</text>
</comment>
<dbReference type="Pfam" id="PF01734">
    <property type="entry name" value="Patatin"/>
    <property type="match status" value="1"/>
</dbReference>
<keyword evidence="8" id="KW-1185">Reference proteome</keyword>
<dbReference type="EC" id="3.1.1.-" evidence="5"/>
<dbReference type="GO" id="GO:0004620">
    <property type="term" value="F:phospholipase activity"/>
    <property type="evidence" value="ECO:0007669"/>
    <property type="project" value="TreeGrafter"/>
</dbReference>
<evidence type="ECO:0000313" key="7">
    <source>
        <dbReference type="EMBL" id="RDX60231.1"/>
    </source>
</evidence>
<evidence type="ECO:0000256" key="5">
    <source>
        <dbReference type="RuleBase" id="RU361262"/>
    </source>
</evidence>
<proteinExistence type="inferred from homology"/>
<gene>
    <name evidence="7" type="primary">PLP2</name>
    <name evidence="7" type="ORF">CR513_61639</name>
</gene>
<protein>
    <recommendedName>
        <fullName evidence="5">Patatin</fullName>
        <ecNumber evidence="5">3.1.1.-</ecNumber>
    </recommendedName>
</protein>
<dbReference type="EMBL" id="QJKJ01017011">
    <property type="protein sequence ID" value="RDX60231.1"/>
    <property type="molecule type" value="Genomic_DNA"/>
</dbReference>
<dbReference type="OrthoDB" id="1425355at2759"/>
<feature type="domain" description="PNPLA" evidence="6">
    <location>
        <begin position="13"/>
        <end position="200"/>
    </location>
</feature>
<feature type="non-terminal residue" evidence="7">
    <location>
        <position position="1"/>
    </location>
</feature>
<evidence type="ECO:0000313" key="8">
    <source>
        <dbReference type="Proteomes" id="UP000257109"/>
    </source>
</evidence>
<dbReference type="PANTHER" id="PTHR32176">
    <property type="entry name" value="XYLOSE ISOMERASE"/>
    <property type="match status" value="1"/>
</dbReference>
<comment type="function">
    <text evidence="5">Lipolytic acyl hydrolase (LAH).</text>
</comment>
<dbReference type="SUPFAM" id="SSF52151">
    <property type="entry name" value="FabD/lysophospholipase-like"/>
    <property type="match status" value="1"/>
</dbReference>
<keyword evidence="2 4" id="KW-0442">Lipid degradation</keyword>
<dbReference type="GO" id="GO:0047372">
    <property type="term" value="F:monoacylglycerol lipase activity"/>
    <property type="evidence" value="ECO:0007669"/>
    <property type="project" value="TreeGrafter"/>
</dbReference>
<dbReference type="InterPro" id="IPR002641">
    <property type="entry name" value="PNPLA_dom"/>
</dbReference>
<feature type="short sequence motif" description="DGA/G" evidence="4">
    <location>
        <begin position="187"/>
        <end position="189"/>
    </location>
</feature>
<comment type="caution">
    <text evidence="7">The sequence shown here is derived from an EMBL/GenBank/DDBJ whole genome shotgun (WGS) entry which is preliminary data.</text>
</comment>
<dbReference type="Gene3D" id="3.40.1090.10">
    <property type="entry name" value="Cytosolic phospholipase A2 catalytic domain"/>
    <property type="match status" value="1"/>
</dbReference>
<dbReference type="PANTHER" id="PTHR32176:SF109">
    <property type="entry name" value="PATATIN-LIKE PROTEIN 2"/>
    <property type="match status" value="1"/>
</dbReference>
<sequence>MGKSNPHTRESSKFENMYRNNKILHIQLFSFFFCLKLDGEDARIVDYFDYIAGTSTGGIMTALLTTPSKKDGRPCAAKEINQFYRIEGPIIFSKEAEITNSVAKSFMQRSHLNEKIIEIVGDICLSDTLTNVVIPAYDMKSLHPVIFSTQKAKRMKSQIQLADVIMSTTAAPVFFPPHQLLGYSLVDGGMAANNPTIFAMHEAARMTENHGSPDYSKFLVLSLGTGSAKLNGSQIGFAGPIHWFFNMKSGSPPLFDVLFRASNDMVDMCTALVLGHYNSMHNFLRIQ</sequence>
<feature type="active site" description="Nucleophile" evidence="4">
    <location>
        <position position="55"/>
    </location>
</feature>
<comment type="domain">
    <text evidence="5">The nitrogen atoms of the two glycine residues in the GGXR motif define the oxyanion hole, and stabilize the oxyanion that forms during the nucleophilic attack by the catalytic serine during substrate cleavage.</text>
</comment>
<evidence type="ECO:0000256" key="4">
    <source>
        <dbReference type="PROSITE-ProRule" id="PRU01161"/>
    </source>
</evidence>
<dbReference type="InterPro" id="IPR016035">
    <property type="entry name" value="Acyl_Trfase/lysoPLipase"/>
</dbReference>
<dbReference type="GO" id="GO:0016042">
    <property type="term" value="P:lipid catabolic process"/>
    <property type="evidence" value="ECO:0007669"/>
    <property type="project" value="UniProtKB-UniRule"/>
</dbReference>
<keyword evidence="3 4" id="KW-0443">Lipid metabolism</keyword>
<dbReference type="AlphaFoldDB" id="A0A371E2F8"/>
<accession>A0A371E2F8</accession>
<dbReference type="Proteomes" id="UP000257109">
    <property type="component" value="Unassembled WGS sequence"/>
</dbReference>
<evidence type="ECO:0000256" key="2">
    <source>
        <dbReference type="ARBA" id="ARBA00022963"/>
    </source>
</evidence>
<organism evidence="7 8">
    <name type="scientific">Mucuna pruriens</name>
    <name type="common">Velvet bean</name>
    <name type="synonym">Dolichos pruriens</name>
    <dbReference type="NCBI Taxonomy" id="157652"/>
    <lineage>
        <taxon>Eukaryota</taxon>
        <taxon>Viridiplantae</taxon>
        <taxon>Streptophyta</taxon>
        <taxon>Embryophyta</taxon>
        <taxon>Tracheophyta</taxon>
        <taxon>Spermatophyta</taxon>
        <taxon>Magnoliopsida</taxon>
        <taxon>eudicotyledons</taxon>
        <taxon>Gunneridae</taxon>
        <taxon>Pentapetalae</taxon>
        <taxon>rosids</taxon>
        <taxon>fabids</taxon>
        <taxon>Fabales</taxon>
        <taxon>Fabaceae</taxon>
        <taxon>Papilionoideae</taxon>
        <taxon>50 kb inversion clade</taxon>
        <taxon>NPAAA clade</taxon>
        <taxon>indigoferoid/millettioid clade</taxon>
        <taxon>Phaseoleae</taxon>
        <taxon>Mucuna</taxon>
    </lineage>
</organism>
<keyword evidence="4 5" id="KW-0378">Hydrolase</keyword>
<dbReference type="PROSITE" id="PS51635">
    <property type="entry name" value="PNPLA"/>
    <property type="match status" value="1"/>
</dbReference>
<feature type="short sequence motif" description="GXSXG" evidence="4">
    <location>
        <begin position="53"/>
        <end position="57"/>
    </location>
</feature>
<evidence type="ECO:0000259" key="6">
    <source>
        <dbReference type="PROSITE" id="PS51635"/>
    </source>
</evidence>
<comment type="caution">
    <text evidence="4">Lacks conserved residue(s) required for the propagation of feature annotation.</text>
</comment>
<name>A0A371E2F8_MUCPR</name>
<evidence type="ECO:0000256" key="1">
    <source>
        <dbReference type="ARBA" id="ARBA00010240"/>
    </source>
</evidence>
<reference evidence="7" key="1">
    <citation type="submission" date="2018-05" db="EMBL/GenBank/DDBJ databases">
        <title>Draft genome of Mucuna pruriens seed.</title>
        <authorList>
            <person name="Nnadi N.E."/>
            <person name="Vos R."/>
            <person name="Hasami M.H."/>
            <person name="Devisetty U.K."/>
            <person name="Aguiy J.C."/>
        </authorList>
    </citation>
    <scope>NUCLEOTIDE SEQUENCE [LARGE SCALE GENOMIC DNA]</scope>
    <source>
        <strain evidence="7">JCA_2017</strain>
    </source>
</reference>
<feature type="active site" description="Proton acceptor" evidence="4">
    <location>
        <position position="187"/>
    </location>
</feature>